<evidence type="ECO:0000313" key="4">
    <source>
        <dbReference type="WBParaSite" id="HNAJ_0000309401-mRNA-1"/>
    </source>
</evidence>
<evidence type="ECO:0000313" key="3">
    <source>
        <dbReference type="Proteomes" id="UP000278807"/>
    </source>
</evidence>
<dbReference type="PANTHER" id="PTHR11886:SF35">
    <property type="entry name" value="DYNEIN LIGHT CHAIN"/>
    <property type="match status" value="1"/>
</dbReference>
<dbReference type="SMART" id="SM01375">
    <property type="entry name" value="Dynein_light"/>
    <property type="match status" value="1"/>
</dbReference>
<dbReference type="GO" id="GO:0045505">
    <property type="term" value="F:dynein intermediate chain binding"/>
    <property type="evidence" value="ECO:0007669"/>
    <property type="project" value="TreeGrafter"/>
</dbReference>
<keyword evidence="1" id="KW-0206">Cytoskeleton</keyword>
<comment type="similarity">
    <text evidence="1">Belongs to the dynein light chain family.</text>
</comment>
<evidence type="ECO:0000256" key="1">
    <source>
        <dbReference type="RuleBase" id="RU365010"/>
    </source>
</evidence>
<dbReference type="Gene3D" id="3.30.740.10">
    <property type="entry name" value="Protein Inhibitor Of Neuronal Nitric Oxide Synthase"/>
    <property type="match status" value="1"/>
</dbReference>
<reference evidence="4" key="1">
    <citation type="submission" date="2017-02" db="UniProtKB">
        <authorList>
            <consortium name="WormBaseParasite"/>
        </authorList>
    </citation>
    <scope>IDENTIFICATION</scope>
</reference>
<dbReference type="GO" id="GO:0005868">
    <property type="term" value="C:cytoplasmic dynein complex"/>
    <property type="evidence" value="ECO:0007669"/>
    <property type="project" value="TreeGrafter"/>
</dbReference>
<dbReference type="SUPFAM" id="SSF54648">
    <property type="entry name" value="DLC"/>
    <property type="match status" value="1"/>
</dbReference>
<dbReference type="InterPro" id="IPR037177">
    <property type="entry name" value="DLC_sf"/>
</dbReference>
<keyword evidence="3" id="KW-1185">Reference proteome</keyword>
<sequence>MSYVKAKVHQTDMKEVMQQEVVDVCARIMCRPEVTPVKIATGIRQYFDERYGGSWTCIVGRDFSSSFAHEKKKLISLNIGGQQVLLFKGS</sequence>
<keyword evidence="1" id="KW-0505">Motor protein</keyword>
<dbReference type="Proteomes" id="UP000278807">
    <property type="component" value="Unassembled WGS sequence"/>
</dbReference>
<dbReference type="PANTHER" id="PTHR11886">
    <property type="entry name" value="DYNEIN LIGHT CHAIN"/>
    <property type="match status" value="1"/>
</dbReference>
<organism evidence="4">
    <name type="scientific">Rodentolepis nana</name>
    <name type="common">Dwarf tapeworm</name>
    <name type="synonym">Hymenolepis nana</name>
    <dbReference type="NCBI Taxonomy" id="102285"/>
    <lineage>
        <taxon>Eukaryota</taxon>
        <taxon>Metazoa</taxon>
        <taxon>Spiralia</taxon>
        <taxon>Lophotrochozoa</taxon>
        <taxon>Platyhelminthes</taxon>
        <taxon>Cestoda</taxon>
        <taxon>Eucestoda</taxon>
        <taxon>Cyclophyllidea</taxon>
        <taxon>Hymenolepididae</taxon>
        <taxon>Rodentolepis</taxon>
    </lineage>
</organism>
<reference evidence="2 3" key="2">
    <citation type="submission" date="2018-11" db="EMBL/GenBank/DDBJ databases">
        <authorList>
            <consortium name="Pathogen Informatics"/>
        </authorList>
    </citation>
    <scope>NUCLEOTIDE SEQUENCE [LARGE SCALE GENOMIC DNA]</scope>
</reference>
<gene>
    <name evidence="2" type="ORF">HNAJ_LOCUS3093</name>
</gene>
<dbReference type="AlphaFoldDB" id="A0A0R3T7Q6"/>
<dbReference type="WBParaSite" id="HNAJ_0000309401-mRNA-1">
    <property type="protein sequence ID" value="HNAJ_0000309401-mRNA-1"/>
    <property type="gene ID" value="HNAJ_0000309401"/>
</dbReference>
<evidence type="ECO:0000313" key="2">
    <source>
        <dbReference type="EMBL" id="VDN98952.1"/>
    </source>
</evidence>
<proteinExistence type="inferred from homology"/>
<dbReference type="Pfam" id="PF01221">
    <property type="entry name" value="Dynein_light"/>
    <property type="match status" value="1"/>
</dbReference>
<accession>A0A0R3T7Q6</accession>
<name>A0A0R3T7Q6_RODNA</name>
<dbReference type="GO" id="GO:0005874">
    <property type="term" value="C:microtubule"/>
    <property type="evidence" value="ECO:0007669"/>
    <property type="project" value="UniProtKB-KW"/>
</dbReference>
<keyword evidence="1" id="KW-0243">Dynein</keyword>
<dbReference type="GO" id="GO:0007017">
    <property type="term" value="P:microtubule-based process"/>
    <property type="evidence" value="ECO:0007669"/>
    <property type="project" value="InterPro"/>
</dbReference>
<keyword evidence="1" id="KW-0963">Cytoplasm</keyword>
<comment type="subcellular location">
    <subcellularLocation>
        <location evidence="1">Cytoplasm</location>
        <location evidence="1">Cytoskeleton</location>
    </subcellularLocation>
</comment>
<dbReference type="EMBL" id="UZAE01001701">
    <property type="protein sequence ID" value="VDN98952.1"/>
    <property type="molecule type" value="Genomic_DNA"/>
</dbReference>
<dbReference type="STRING" id="102285.A0A0R3T7Q6"/>
<keyword evidence="1" id="KW-0493">Microtubule</keyword>
<protein>
    <recommendedName>
        <fullName evidence="1">Dynein light chain</fullName>
    </recommendedName>
</protein>
<dbReference type="InterPro" id="IPR001372">
    <property type="entry name" value="Dynein_light_chain_typ-1/2"/>
</dbReference>
<dbReference type="OrthoDB" id="6506078at2759"/>